<feature type="domain" description="Bulb-type lectin" evidence="1">
    <location>
        <begin position="1"/>
        <end position="70"/>
    </location>
</feature>
<evidence type="ECO:0000313" key="3">
    <source>
        <dbReference type="Proteomes" id="UP001500456"/>
    </source>
</evidence>
<gene>
    <name evidence="2" type="ORF">GCM10022232_94230</name>
</gene>
<proteinExistence type="predicted"/>
<accession>A0ABP7TZY3</accession>
<dbReference type="SUPFAM" id="SSF51110">
    <property type="entry name" value="alpha-D-mannose-specific plant lectins"/>
    <property type="match status" value="1"/>
</dbReference>
<keyword evidence="3" id="KW-1185">Reference proteome</keyword>
<dbReference type="EMBL" id="BAAAZX010000075">
    <property type="protein sequence ID" value="GAA4033681.1"/>
    <property type="molecule type" value="Genomic_DNA"/>
</dbReference>
<dbReference type="InterPro" id="IPR001480">
    <property type="entry name" value="Bulb-type_lectin_dom"/>
</dbReference>
<dbReference type="RefSeq" id="WP_345572082.1">
    <property type="nucleotide sequence ID" value="NZ_BAAAZX010000075.1"/>
</dbReference>
<dbReference type="PROSITE" id="PS50927">
    <property type="entry name" value="BULB_LECTIN"/>
    <property type="match status" value="1"/>
</dbReference>
<evidence type="ECO:0000259" key="1">
    <source>
        <dbReference type="PROSITE" id="PS50927"/>
    </source>
</evidence>
<evidence type="ECO:0000313" key="2">
    <source>
        <dbReference type="EMBL" id="GAA4033681.1"/>
    </source>
</evidence>
<dbReference type="InterPro" id="IPR036426">
    <property type="entry name" value="Bulb-type_lectin_dom_sf"/>
</dbReference>
<organism evidence="2 3">
    <name type="scientific">Streptomyces plumbiresistens</name>
    <dbReference type="NCBI Taxonomy" id="511811"/>
    <lineage>
        <taxon>Bacteria</taxon>
        <taxon>Bacillati</taxon>
        <taxon>Actinomycetota</taxon>
        <taxon>Actinomycetes</taxon>
        <taxon>Kitasatosporales</taxon>
        <taxon>Streptomycetaceae</taxon>
        <taxon>Streptomyces</taxon>
    </lineage>
</organism>
<dbReference type="Gene3D" id="2.90.10.10">
    <property type="entry name" value="Bulb-type lectin domain"/>
    <property type="match status" value="2"/>
</dbReference>
<dbReference type="Proteomes" id="UP001500456">
    <property type="component" value="Unassembled WGS sequence"/>
</dbReference>
<name>A0ABP7TZY3_9ACTN</name>
<sequence length="70" mass="7355">MQGDGNLVIYDAGAQPIWASLTFDNPGSHLIVQGDGNVVIYRPDGTPIWATNTVGRSRVQSGKPKMGGAT</sequence>
<protein>
    <recommendedName>
        <fullName evidence="1">Bulb-type lectin domain-containing protein</fullName>
    </recommendedName>
</protein>
<reference evidence="3" key="1">
    <citation type="journal article" date="2019" name="Int. J. Syst. Evol. Microbiol.">
        <title>The Global Catalogue of Microorganisms (GCM) 10K type strain sequencing project: providing services to taxonomists for standard genome sequencing and annotation.</title>
        <authorList>
            <consortium name="The Broad Institute Genomics Platform"/>
            <consortium name="The Broad Institute Genome Sequencing Center for Infectious Disease"/>
            <person name="Wu L."/>
            <person name="Ma J."/>
        </authorList>
    </citation>
    <scope>NUCLEOTIDE SEQUENCE [LARGE SCALE GENOMIC DNA]</scope>
    <source>
        <strain evidence="3">JCM 16924</strain>
    </source>
</reference>
<comment type="caution">
    <text evidence="2">The sequence shown here is derived from an EMBL/GenBank/DDBJ whole genome shotgun (WGS) entry which is preliminary data.</text>
</comment>